<dbReference type="PANTHER" id="PTHR32120">
    <property type="entry name" value="SMALL RIBOSOMAL SUBUNIT BIOGENESIS GTPASE RSGA"/>
    <property type="match status" value="1"/>
</dbReference>
<dbReference type="CDD" id="cd01854">
    <property type="entry name" value="YjeQ_EngC"/>
    <property type="match status" value="1"/>
</dbReference>
<keyword evidence="1" id="KW-0690">Ribosome biogenesis</keyword>
<dbReference type="GO" id="GO:0003924">
    <property type="term" value="F:GTPase activity"/>
    <property type="evidence" value="ECO:0007669"/>
    <property type="project" value="UniProtKB-UniRule"/>
</dbReference>
<feature type="region of interest" description="Disordered" evidence="2">
    <location>
        <begin position="1"/>
        <end position="24"/>
    </location>
</feature>
<keyword evidence="1" id="KW-0862">Zinc</keyword>
<dbReference type="GO" id="GO:0019843">
    <property type="term" value="F:rRNA binding"/>
    <property type="evidence" value="ECO:0007669"/>
    <property type="project" value="UniProtKB-KW"/>
</dbReference>
<dbReference type="InterPro" id="IPR012340">
    <property type="entry name" value="NA-bd_OB-fold"/>
</dbReference>
<evidence type="ECO:0000259" key="3">
    <source>
        <dbReference type="PROSITE" id="PS50936"/>
    </source>
</evidence>
<dbReference type="Pfam" id="PF03193">
    <property type="entry name" value="RsgA_GTPase"/>
    <property type="match status" value="1"/>
</dbReference>
<dbReference type="InterPro" id="IPR027417">
    <property type="entry name" value="P-loop_NTPase"/>
</dbReference>
<keyword evidence="1" id="KW-0378">Hydrolase</keyword>
<evidence type="ECO:0000256" key="2">
    <source>
        <dbReference type="SAM" id="MobiDB-lite"/>
    </source>
</evidence>
<evidence type="ECO:0000313" key="5">
    <source>
        <dbReference type="Proteomes" id="UP000078596"/>
    </source>
</evidence>
<comment type="subunit">
    <text evidence="1">Monomer. Associates with 30S ribosomal subunit, binds 16S rRNA.</text>
</comment>
<dbReference type="OrthoDB" id="9809485at2"/>
<comment type="function">
    <text evidence="1">One of several proteins that assist in the late maturation steps of the functional core of the 30S ribosomal subunit. Helps release RbfA from mature subunits. May play a role in the assembly of ribosomal proteins into the subunit. Circularly permuted GTPase that catalyzes slow GTP hydrolysis, GTPase activity is stimulated by the 30S ribosomal subunit.</text>
</comment>
<dbReference type="EMBL" id="CP016027">
    <property type="protein sequence ID" value="ANJ66543.1"/>
    <property type="molecule type" value="Genomic_DNA"/>
</dbReference>
<evidence type="ECO:0000256" key="1">
    <source>
        <dbReference type="HAMAP-Rule" id="MF_01820"/>
    </source>
</evidence>
<dbReference type="Gene3D" id="3.40.50.300">
    <property type="entry name" value="P-loop containing nucleotide triphosphate hydrolases"/>
    <property type="match status" value="1"/>
</dbReference>
<accession>A0A191ZFA2</accession>
<keyword evidence="1" id="KW-0342">GTP-binding</keyword>
<keyword evidence="1" id="KW-0479">Metal-binding</keyword>
<dbReference type="STRING" id="1860122.A9404_03350"/>
<dbReference type="AlphaFoldDB" id="A0A191ZFA2"/>
<dbReference type="PROSITE" id="PS50936">
    <property type="entry name" value="ENGC_GTPASE"/>
    <property type="match status" value="1"/>
</dbReference>
<feature type="binding site" evidence="1">
    <location>
        <position position="287"/>
    </location>
    <ligand>
        <name>Zn(2+)</name>
        <dbReference type="ChEBI" id="CHEBI:29105"/>
    </ligand>
</feature>
<dbReference type="KEGG" id="haz:A9404_03350"/>
<feature type="binding site" evidence="1">
    <location>
        <position position="280"/>
    </location>
    <ligand>
        <name>Zn(2+)</name>
        <dbReference type="ChEBI" id="CHEBI:29105"/>
    </ligand>
</feature>
<sequence length="321" mass="35458">MKSRLTDRQKHHIATRQATSSRELEPGTVVTHHGTELIIETRDGVLRRGKARRTLGALTTGDRVGWHTGEDERIVIEQLHPRSNTLIRPDTHGKPRLMAANIDQVLIVVSSKPWMNPSIIERTIVATLDLPATPLILLNKIDLLDETDPAIRQEMTEALDIWRQQGIEILPVSTKTGVGIPELKAALADNVSMMIGLSGVGKTSLARCITAQASKAAIQALSEHSQEGQHTTRNSTLYRLDDLPGGLIDAPGVRDFAVAAQNPQAIDRAFPDIVELAAGCRFHNCTHDQEPDCAVRSAVAEQQLDARRFENYQSLKRERVR</sequence>
<protein>
    <recommendedName>
        <fullName evidence="1">Small ribosomal subunit biogenesis GTPase RsgA</fullName>
        <ecNumber evidence="1">3.6.1.-</ecNumber>
    </recommendedName>
</protein>
<dbReference type="HAMAP" id="MF_01820">
    <property type="entry name" value="GTPase_RsgA"/>
    <property type="match status" value="1"/>
</dbReference>
<feature type="binding site" evidence="1">
    <location>
        <position position="285"/>
    </location>
    <ligand>
        <name>Zn(2+)</name>
        <dbReference type="ChEBI" id="CHEBI:29105"/>
    </ligand>
</feature>
<comment type="cofactor">
    <cofactor evidence="1">
        <name>Zn(2+)</name>
        <dbReference type="ChEBI" id="CHEBI:29105"/>
    </cofactor>
    <text evidence="1">Binds 1 zinc ion per subunit.</text>
</comment>
<dbReference type="GO" id="GO:0005525">
    <property type="term" value="F:GTP binding"/>
    <property type="evidence" value="ECO:0007669"/>
    <property type="project" value="UniProtKB-UniRule"/>
</dbReference>
<name>A0A191ZFA2_9GAMM</name>
<dbReference type="GO" id="GO:0042274">
    <property type="term" value="P:ribosomal small subunit biogenesis"/>
    <property type="evidence" value="ECO:0007669"/>
    <property type="project" value="UniProtKB-UniRule"/>
</dbReference>
<dbReference type="SUPFAM" id="SSF52540">
    <property type="entry name" value="P-loop containing nucleoside triphosphate hydrolases"/>
    <property type="match status" value="1"/>
</dbReference>
<comment type="similarity">
    <text evidence="1">Belongs to the TRAFAC class YlqF/YawG GTPase family. RsgA subfamily.</text>
</comment>
<dbReference type="InterPro" id="IPR004881">
    <property type="entry name" value="Ribosome_biogen_GTPase_RsgA"/>
</dbReference>
<keyword evidence="1" id="KW-0547">Nucleotide-binding</keyword>
<proteinExistence type="inferred from homology"/>
<dbReference type="InterPro" id="IPR010914">
    <property type="entry name" value="RsgA_GTPase_dom"/>
</dbReference>
<dbReference type="Proteomes" id="UP000078596">
    <property type="component" value="Chromosome"/>
</dbReference>
<dbReference type="PANTHER" id="PTHR32120:SF11">
    <property type="entry name" value="SMALL RIBOSOMAL SUBUNIT BIOGENESIS GTPASE RSGA 1, MITOCHONDRIAL-RELATED"/>
    <property type="match status" value="1"/>
</dbReference>
<reference evidence="4 5" key="1">
    <citation type="submission" date="2016-06" db="EMBL/GenBank/DDBJ databases">
        <title>Insight into the functional genes involving in sulfur oxidation in Pearl River water.</title>
        <authorList>
            <person name="Luo J."/>
            <person name="Tan X."/>
            <person name="Lin W."/>
        </authorList>
    </citation>
    <scope>NUCLEOTIDE SEQUENCE [LARGE SCALE GENOMIC DNA]</scope>
    <source>
        <strain evidence="4 5">LS2</strain>
    </source>
</reference>
<keyword evidence="1" id="KW-0694">RNA-binding</keyword>
<dbReference type="RefSeq" id="WP_066098658.1">
    <property type="nucleotide sequence ID" value="NZ_CP016027.1"/>
</dbReference>
<dbReference type="Gene3D" id="1.10.40.50">
    <property type="entry name" value="Probable gtpase engc, domain 3"/>
    <property type="match status" value="1"/>
</dbReference>
<gene>
    <name evidence="1" type="primary">rsgA</name>
    <name evidence="4" type="ORF">A9404_03350</name>
</gene>
<organism evidence="4 5">
    <name type="scientific">Halothiobacillus diazotrophicus</name>
    <dbReference type="NCBI Taxonomy" id="1860122"/>
    <lineage>
        <taxon>Bacteria</taxon>
        <taxon>Pseudomonadati</taxon>
        <taxon>Pseudomonadota</taxon>
        <taxon>Gammaproteobacteria</taxon>
        <taxon>Chromatiales</taxon>
        <taxon>Halothiobacillaceae</taxon>
        <taxon>Halothiobacillus</taxon>
    </lineage>
</organism>
<feature type="domain" description="EngC GTPase" evidence="3">
    <location>
        <begin position="100"/>
        <end position="254"/>
    </location>
</feature>
<keyword evidence="1" id="KW-0699">rRNA-binding</keyword>
<evidence type="ECO:0000313" key="4">
    <source>
        <dbReference type="EMBL" id="ANJ66543.1"/>
    </source>
</evidence>
<keyword evidence="5" id="KW-1185">Reference proteome</keyword>
<feature type="binding site" evidence="1">
    <location>
        <begin position="139"/>
        <end position="142"/>
    </location>
    <ligand>
        <name>GTP</name>
        <dbReference type="ChEBI" id="CHEBI:37565"/>
    </ligand>
</feature>
<dbReference type="Gene3D" id="2.40.50.140">
    <property type="entry name" value="Nucleic acid-binding proteins"/>
    <property type="match status" value="1"/>
</dbReference>
<dbReference type="EC" id="3.6.1.-" evidence="1"/>
<dbReference type="GO" id="GO:0005737">
    <property type="term" value="C:cytoplasm"/>
    <property type="evidence" value="ECO:0007669"/>
    <property type="project" value="UniProtKB-SubCell"/>
</dbReference>
<dbReference type="GO" id="GO:0046872">
    <property type="term" value="F:metal ion binding"/>
    <property type="evidence" value="ECO:0007669"/>
    <property type="project" value="UniProtKB-KW"/>
</dbReference>
<comment type="subcellular location">
    <subcellularLocation>
        <location evidence="1">Cytoplasm</location>
    </subcellularLocation>
</comment>
<keyword evidence="1" id="KW-0963">Cytoplasm</keyword>
<dbReference type="NCBIfam" id="TIGR00157">
    <property type="entry name" value="ribosome small subunit-dependent GTPase A"/>
    <property type="match status" value="1"/>
</dbReference>
<feature type="binding site" evidence="1">
    <location>
        <position position="293"/>
    </location>
    <ligand>
        <name>Zn(2+)</name>
        <dbReference type="ChEBI" id="CHEBI:29105"/>
    </ligand>
</feature>
<feature type="binding site" evidence="1">
    <location>
        <begin position="196"/>
        <end position="204"/>
    </location>
    <ligand>
        <name>GTP</name>
        <dbReference type="ChEBI" id="CHEBI:37565"/>
    </ligand>
</feature>